<sequence length="612" mass="67599">MSLVKIYDPLAWMESMKGPAWENILIKENLHFDTAIQALGSIDPILKKFTVKTKMLENVFECNSIRLTPYGHDYKWSFSGEKTVREAATVYSEGIKAWAVEGAKTGKETYTITCYSKDLILWSSGKPIGPFLVVSNNLCYVLETTSELRYGRLVCIDADTGKGRKVIFIEPSRSNNLSLVRGENGCVFLVSNNSGKQALYHVDGTKVERLGSDGVSFFPVGYVSTTTREPNFFMRKADLRAYWTPVGRALRAYMLPKALLQHGIEYFSFGVGVLIVSAAGYRTFYGCHPSTAPTKIHEVLASIQVEPWPQGDHLTVAVKAPGAEPSVYTIEKGELKKKEGAVYARASHHETMAADGMPVPYVIVKGKGRTKGLFVYVYGSYGISTPLSTERWKPYLDDGWAVVFALVRGSGDFGDAWAEAARRSNKHKTVIDTEAVIYAAQAFSGISWRQTCLYGRSAGGYTVGSLVSKYGRGGLIGAAYMEVPYVDGLRTMTNPKLPLTVLEYDEFGNPADRIEDLASVLQVSPVDSLPAEGAPAVFVLNRTSLNDREVLPYESVKWITRLRGFPDQTMGAEEKYLAITSGHGHFVKGSLDDQQRAEDFLLLNAWLFNSLV</sequence>
<dbReference type="InterPro" id="IPR002470">
    <property type="entry name" value="Peptidase_S9A"/>
</dbReference>
<evidence type="ECO:0000313" key="3">
    <source>
        <dbReference type="EMBL" id="QHS89545.1"/>
    </source>
</evidence>
<evidence type="ECO:0000256" key="1">
    <source>
        <dbReference type="ARBA" id="ARBA00005228"/>
    </source>
</evidence>
<dbReference type="PANTHER" id="PTHR11757">
    <property type="entry name" value="PROTEASE FAMILY S9A OLIGOPEPTIDASE"/>
    <property type="match status" value="1"/>
</dbReference>
<dbReference type="GO" id="GO:0004252">
    <property type="term" value="F:serine-type endopeptidase activity"/>
    <property type="evidence" value="ECO:0007669"/>
    <property type="project" value="InterPro"/>
</dbReference>
<comment type="similarity">
    <text evidence="1">Belongs to the peptidase S9A family.</text>
</comment>
<dbReference type="PANTHER" id="PTHR11757:SF19">
    <property type="entry name" value="PROLYL ENDOPEPTIDASE-LIKE"/>
    <property type="match status" value="1"/>
</dbReference>
<evidence type="ECO:0000259" key="2">
    <source>
        <dbReference type="Pfam" id="PF00326"/>
    </source>
</evidence>
<accession>A0A6C0BBA6</accession>
<dbReference type="SUPFAM" id="SSF53474">
    <property type="entry name" value="alpha/beta-Hydrolases"/>
    <property type="match status" value="1"/>
</dbReference>
<dbReference type="InterPro" id="IPR051543">
    <property type="entry name" value="Serine_Peptidase_S9A"/>
</dbReference>
<name>A0A6C0BBA6_9ZZZZ</name>
<reference evidence="3" key="1">
    <citation type="journal article" date="2020" name="Nature">
        <title>Giant virus diversity and host interactions through global metagenomics.</title>
        <authorList>
            <person name="Schulz F."/>
            <person name="Roux S."/>
            <person name="Paez-Espino D."/>
            <person name="Jungbluth S."/>
            <person name="Walsh D.A."/>
            <person name="Denef V.J."/>
            <person name="McMahon K.D."/>
            <person name="Konstantinidis K.T."/>
            <person name="Eloe-Fadrosh E.A."/>
            <person name="Kyrpides N.C."/>
            <person name="Woyke T."/>
        </authorList>
    </citation>
    <scope>NUCLEOTIDE SEQUENCE</scope>
    <source>
        <strain evidence="3">GVMAG-M-3300010158-60</strain>
    </source>
</reference>
<dbReference type="InterPro" id="IPR029058">
    <property type="entry name" value="AB_hydrolase_fold"/>
</dbReference>
<dbReference type="InterPro" id="IPR001375">
    <property type="entry name" value="Peptidase_S9_cat"/>
</dbReference>
<dbReference type="GO" id="GO:0006508">
    <property type="term" value="P:proteolysis"/>
    <property type="evidence" value="ECO:0007669"/>
    <property type="project" value="InterPro"/>
</dbReference>
<dbReference type="Pfam" id="PF00326">
    <property type="entry name" value="Peptidase_S9"/>
    <property type="match status" value="1"/>
</dbReference>
<organism evidence="3">
    <name type="scientific">viral metagenome</name>
    <dbReference type="NCBI Taxonomy" id="1070528"/>
    <lineage>
        <taxon>unclassified sequences</taxon>
        <taxon>metagenomes</taxon>
        <taxon>organismal metagenomes</taxon>
    </lineage>
</organism>
<feature type="domain" description="Peptidase S9 prolyl oligopeptidase catalytic" evidence="2">
    <location>
        <begin position="396"/>
        <end position="607"/>
    </location>
</feature>
<dbReference type="Gene3D" id="3.40.50.1820">
    <property type="entry name" value="alpha/beta hydrolase"/>
    <property type="match status" value="1"/>
</dbReference>
<protein>
    <recommendedName>
        <fullName evidence="2">Peptidase S9 prolyl oligopeptidase catalytic domain-containing protein</fullName>
    </recommendedName>
</protein>
<dbReference type="PRINTS" id="PR00862">
    <property type="entry name" value="PROLIGOPTASE"/>
</dbReference>
<dbReference type="AlphaFoldDB" id="A0A6C0BBA6"/>
<proteinExistence type="inferred from homology"/>
<dbReference type="EMBL" id="MN739112">
    <property type="protein sequence ID" value="QHS89545.1"/>
    <property type="molecule type" value="Genomic_DNA"/>
</dbReference>